<reference evidence="1" key="1">
    <citation type="submission" date="2013-07" db="EMBL/GenBank/DDBJ databases">
        <title>Sub-species coevolution in mutualistic symbiosis.</title>
        <authorList>
            <person name="Murfin K."/>
            <person name="Klassen J."/>
            <person name="Lee M."/>
            <person name="Forst S."/>
            <person name="Stock P."/>
            <person name="Goodrich-Blair H."/>
        </authorList>
    </citation>
    <scope>NUCLEOTIDE SEQUENCE [LARGE SCALE GENOMIC DNA]</scope>
    <source>
        <strain evidence="1">Intermedium</strain>
    </source>
</reference>
<name>A0A077QEI6_XENBV</name>
<evidence type="ECO:0000313" key="1">
    <source>
        <dbReference type="EMBL" id="CDH34477.1"/>
    </source>
</evidence>
<dbReference type="Proteomes" id="UP000028480">
    <property type="component" value="Unassembled WGS sequence"/>
</dbReference>
<sequence>MLIHPEIKQGFIALTNLKFQVFIIMNLYEYMSEIIFKQSSKGHIYDATFR</sequence>
<proteinExistence type="predicted"/>
<protein>
    <submittedName>
        <fullName evidence="1">Uncharacterized protein</fullName>
    </submittedName>
</protein>
<dbReference type="EMBL" id="CBTB010000233">
    <property type="protein sequence ID" value="CDH34477.1"/>
    <property type="molecule type" value="Genomic_DNA"/>
</dbReference>
<gene>
    <name evidence="1" type="ORF">XBI1_3080051</name>
</gene>
<accession>A0A077QEI6</accession>
<dbReference type="HOGENOM" id="CLU_3124208_0_0_6"/>
<comment type="caution">
    <text evidence="1">The sequence shown here is derived from an EMBL/GenBank/DDBJ whole genome shotgun (WGS) entry which is preliminary data.</text>
</comment>
<organism evidence="1">
    <name type="scientific">Xenorhabdus bovienii str. Intermedium</name>
    <dbReference type="NCBI Taxonomy" id="1379677"/>
    <lineage>
        <taxon>Bacteria</taxon>
        <taxon>Pseudomonadati</taxon>
        <taxon>Pseudomonadota</taxon>
        <taxon>Gammaproteobacteria</taxon>
        <taxon>Enterobacterales</taxon>
        <taxon>Morganellaceae</taxon>
        <taxon>Xenorhabdus</taxon>
    </lineage>
</organism>
<dbReference type="AlphaFoldDB" id="A0A077QEI6"/>